<dbReference type="InterPro" id="IPR050087">
    <property type="entry name" value="AON_synthase_class-II"/>
</dbReference>
<feature type="domain" description="Aminotransferase class I/classII large" evidence="13">
    <location>
        <begin position="47"/>
        <end position="371"/>
    </location>
</feature>
<sequence>MTEMRERTGAPAVGRGAMQDWLLAAAEGRRAADVLRATDVRRSAVGLVDLASNDYLGLGRDPRLRAAAAGALAEHGAGARASRVVTGTTSAHVELEREVAALTGRPAALVFSSGYTANIGLLTALGDPDTLLVSDAHVHASMVDGARLSRSPVAICPHADLVELARLLRERRQPRAVVVVESIYSVLGDAADLTATAALCAEYDALLVVDEAHGVGVAGGGRGAVHAAGLAGAPHVVVTATLSKALGAQGGAVLGSELLREHLVNTARTFVFDTGLAPAAAAAAAEACRIVVAEPERVDAVHEAAARIAAAAGVERAPGAVQSILVGSPGAAAQAAARLLAEGIVVGCFRPPSVPDGVSRLRLTARAGLDLDRAVESAVRAAEYSAARTGVMSDSGAVVSDSRVGAEGSRGWGRWC</sequence>
<evidence type="ECO:0000256" key="6">
    <source>
        <dbReference type="ARBA" id="ARBA00022679"/>
    </source>
</evidence>
<keyword evidence="6" id="KW-0808">Transferase</keyword>
<evidence type="ECO:0000256" key="4">
    <source>
        <dbReference type="ARBA" id="ARBA00011738"/>
    </source>
</evidence>
<dbReference type="InterPro" id="IPR001917">
    <property type="entry name" value="Aminotrans_II_pyridoxalP_BS"/>
</dbReference>
<dbReference type="InterPro" id="IPR015424">
    <property type="entry name" value="PyrdxlP-dep_Trfase"/>
</dbReference>
<dbReference type="InterPro" id="IPR004839">
    <property type="entry name" value="Aminotransferase_I/II_large"/>
</dbReference>
<evidence type="ECO:0000313" key="14">
    <source>
        <dbReference type="EMBL" id="GAA4538787.1"/>
    </source>
</evidence>
<comment type="similarity">
    <text evidence="3">Belongs to the class-II pyridoxal-phosphate-dependent aminotransferase family. BioF subfamily.</text>
</comment>
<evidence type="ECO:0000256" key="12">
    <source>
        <dbReference type="RuleBase" id="RU003693"/>
    </source>
</evidence>
<evidence type="ECO:0000256" key="3">
    <source>
        <dbReference type="ARBA" id="ARBA00010008"/>
    </source>
</evidence>
<dbReference type="PANTHER" id="PTHR13693">
    <property type="entry name" value="CLASS II AMINOTRANSFERASE/8-AMINO-7-OXONONANOATE SYNTHASE"/>
    <property type="match status" value="1"/>
</dbReference>
<evidence type="ECO:0000256" key="9">
    <source>
        <dbReference type="ARBA" id="ARBA00032610"/>
    </source>
</evidence>
<dbReference type="PROSITE" id="PS00599">
    <property type="entry name" value="AA_TRANSFER_CLASS_2"/>
    <property type="match status" value="1"/>
</dbReference>
<dbReference type="SUPFAM" id="SSF53383">
    <property type="entry name" value="PLP-dependent transferases"/>
    <property type="match status" value="1"/>
</dbReference>
<comment type="subunit">
    <text evidence="4">Homodimer.</text>
</comment>
<evidence type="ECO:0000256" key="1">
    <source>
        <dbReference type="ARBA" id="ARBA00001933"/>
    </source>
</evidence>
<keyword evidence="7" id="KW-0093">Biotin biosynthesis</keyword>
<keyword evidence="8 12" id="KW-0663">Pyridoxal phosphate</keyword>
<keyword evidence="15" id="KW-1185">Reference proteome</keyword>
<dbReference type="InterPro" id="IPR015421">
    <property type="entry name" value="PyrdxlP-dep_Trfase_major"/>
</dbReference>
<dbReference type="EC" id="2.3.1.47" evidence="5"/>
<comment type="pathway">
    <text evidence="2">Cofactor biosynthesis; biotin biosynthesis.</text>
</comment>
<accession>A0ABP8RIA8</accession>
<dbReference type="Gene3D" id="3.40.640.10">
    <property type="entry name" value="Type I PLP-dependent aspartate aminotransferase-like (Major domain)"/>
    <property type="match status" value="1"/>
</dbReference>
<protein>
    <recommendedName>
        <fullName evidence="5">8-amino-7-oxononanoate synthase</fullName>
        <ecNumber evidence="5">2.3.1.47</ecNumber>
    </recommendedName>
    <alternativeName>
        <fullName evidence="9">7-keto-8-amino-pelargonic acid synthase</fullName>
    </alternativeName>
    <alternativeName>
        <fullName evidence="10">8-amino-7-ketopelargonate synthase</fullName>
    </alternativeName>
</protein>
<dbReference type="Gene3D" id="3.90.1150.10">
    <property type="entry name" value="Aspartate Aminotransferase, domain 1"/>
    <property type="match status" value="1"/>
</dbReference>
<evidence type="ECO:0000259" key="13">
    <source>
        <dbReference type="Pfam" id="PF00155"/>
    </source>
</evidence>
<comment type="cofactor">
    <cofactor evidence="1 12">
        <name>pyridoxal 5'-phosphate</name>
        <dbReference type="ChEBI" id="CHEBI:597326"/>
    </cofactor>
</comment>
<dbReference type="Pfam" id="PF00155">
    <property type="entry name" value="Aminotran_1_2"/>
    <property type="match status" value="1"/>
</dbReference>
<proteinExistence type="inferred from homology"/>
<dbReference type="InterPro" id="IPR015422">
    <property type="entry name" value="PyrdxlP-dep_Trfase_small"/>
</dbReference>
<dbReference type="EMBL" id="BAABGT010000014">
    <property type="protein sequence ID" value="GAA4538787.1"/>
    <property type="molecule type" value="Genomic_DNA"/>
</dbReference>
<organism evidence="14 15">
    <name type="scientific">Pseudonocardia xishanensis</name>
    <dbReference type="NCBI Taxonomy" id="630995"/>
    <lineage>
        <taxon>Bacteria</taxon>
        <taxon>Bacillati</taxon>
        <taxon>Actinomycetota</taxon>
        <taxon>Actinomycetes</taxon>
        <taxon>Pseudonocardiales</taxon>
        <taxon>Pseudonocardiaceae</taxon>
        <taxon>Pseudonocardia</taxon>
    </lineage>
</organism>
<evidence type="ECO:0000313" key="15">
    <source>
        <dbReference type="Proteomes" id="UP001501598"/>
    </source>
</evidence>
<gene>
    <name evidence="14" type="ORF">GCM10023175_09240</name>
</gene>
<dbReference type="PANTHER" id="PTHR13693:SF100">
    <property type="entry name" value="8-AMINO-7-OXONONANOATE SYNTHASE"/>
    <property type="match status" value="1"/>
</dbReference>
<comment type="caution">
    <text evidence="14">The sequence shown here is derived from an EMBL/GenBank/DDBJ whole genome shotgun (WGS) entry which is preliminary data.</text>
</comment>
<name>A0ABP8RIA8_9PSEU</name>
<evidence type="ECO:0000256" key="8">
    <source>
        <dbReference type="ARBA" id="ARBA00022898"/>
    </source>
</evidence>
<evidence type="ECO:0000256" key="7">
    <source>
        <dbReference type="ARBA" id="ARBA00022756"/>
    </source>
</evidence>
<dbReference type="Proteomes" id="UP001501598">
    <property type="component" value="Unassembled WGS sequence"/>
</dbReference>
<evidence type="ECO:0000256" key="11">
    <source>
        <dbReference type="ARBA" id="ARBA00047715"/>
    </source>
</evidence>
<reference evidence="15" key="1">
    <citation type="journal article" date="2019" name="Int. J. Syst. Evol. Microbiol.">
        <title>The Global Catalogue of Microorganisms (GCM) 10K type strain sequencing project: providing services to taxonomists for standard genome sequencing and annotation.</title>
        <authorList>
            <consortium name="The Broad Institute Genomics Platform"/>
            <consortium name="The Broad Institute Genome Sequencing Center for Infectious Disease"/>
            <person name="Wu L."/>
            <person name="Ma J."/>
        </authorList>
    </citation>
    <scope>NUCLEOTIDE SEQUENCE [LARGE SCALE GENOMIC DNA]</scope>
    <source>
        <strain evidence="15">JCM 17906</strain>
    </source>
</reference>
<evidence type="ECO:0000256" key="5">
    <source>
        <dbReference type="ARBA" id="ARBA00013187"/>
    </source>
</evidence>
<evidence type="ECO:0000256" key="10">
    <source>
        <dbReference type="ARBA" id="ARBA00033381"/>
    </source>
</evidence>
<comment type="catalytic activity">
    <reaction evidence="11">
        <text>6-carboxyhexanoyl-[ACP] + L-alanine + H(+) = (8S)-8-amino-7-oxononanoate + holo-[ACP] + CO2</text>
        <dbReference type="Rhea" id="RHEA:42288"/>
        <dbReference type="Rhea" id="RHEA-COMP:9685"/>
        <dbReference type="Rhea" id="RHEA-COMP:9955"/>
        <dbReference type="ChEBI" id="CHEBI:15378"/>
        <dbReference type="ChEBI" id="CHEBI:16526"/>
        <dbReference type="ChEBI" id="CHEBI:57972"/>
        <dbReference type="ChEBI" id="CHEBI:64479"/>
        <dbReference type="ChEBI" id="CHEBI:78846"/>
        <dbReference type="ChEBI" id="CHEBI:149468"/>
        <dbReference type="EC" id="2.3.1.47"/>
    </reaction>
</comment>
<evidence type="ECO:0000256" key="2">
    <source>
        <dbReference type="ARBA" id="ARBA00004746"/>
    </source>
</evidence>